<evidence type="ECO:0000313" key="1">
    <source>
        <dbReference type="EMBL" id="BCY28281.1"/>
    </source>
</evidence>
<dbReference type="EMBL" id="AP024749">
    <property type="protein sequence ID" value="BCY28281.1"/>
    <property type="molecule type" value="Genomic_DNA"/>
</dbReference>
<evidence type="ECO:0008006" key="3">
    <source>
        <dbReference type="Google" id="ProtNLM"/>
    </source>
</evidence>
<organism evidence="1 2">
    <name type="scientific">Flavobacterium okayamense</name>
    <dbReference type="NCBI Taxonomy" id="2830782"/>
    <lineage>
        <taxon>Bacteria</taxon>
        <taxon>Pseudomonadati</taxon>
        <taxon>Bacteroidota</taxon>
        <taxon>Flavobacteriia</taxon>
        <taxon>Flavobacteriales</taxon>
        <taxon>Flavobacteriaceae</taxon>
        <taxon>Flavobacterium</taxon>
    </lineage>
</organism>
<dbReference type="Proteomes" id="UP000825258">
    <property type="component" value="Chromosome"/>
</dbReference>
<reference evidence="1 2" key="1">
    <citation type="submission" date="2021-06" db="EMBL/GenBank/DDBJ databases">
        <title>Whole genome sequences of Flavobacterium sp. KK2020170 and assembly.</title>
        <authorList>
            <person name="Kitahara K."/>
            <person name="Miyoshi S."/>
            <person name="Uesaka K."/>
        </authorList>
    </citation>
    <scope>NUCLEOTIDE SEQUENCE [LARGE SCALE GENOMIC DNA]</scope>
    <source>
        <strain evidence="1 2">KK2020170</strain>
    </source>
</reference>
<protein>
    <recommendedName>
        <fullName evidence="3">Tetratricopeptide repeat-containing protein</fullName>
    </recommendedName>
</protein>
<accession>A0ABN6HV92</accession>
<dbReference type="RefSeq" id="WP_221259884.1">
    <property type="nucleotide sequence ID" value="NZ_AP024749.1"/>
</dbReference>
<name>A0ABN6HV92_9FLAO</name>
<keyword evidence="2" id="KW-1185">Reference proteome</keyword>
<evidence type="ECO:0000313" key="2">
    <source>
        <dbReference type="Proteomes" id="UP000825258"/>
    </source>
</evidence>
<gene>
    <name evidence="1" type="ORF">KK2020170_11490</name>
</gene>
<proteinExistence type="predicted"/>
<sequence length="258" mass="30217">MNTNDFTYLLNKPQTINEKQTQVLESILQEFPFFQSARALYLKGLFNQESYRYNYELKKTAAHTQDRTILFEFITSDEFTTLQKNNIEAQEEIISNIKVNEVEFVEIASSQAEVGIPTKIEEELEIGKPLSFENNEKHSFSEWLQLTQFAPIDRNEEEKEVEFEDDKSKKFDLIDKFIENNPKISPTKESTTAPSNIAKSAEEPTHLMTETLAKIYLEQKKYQRAIQAYEILILKYPEKSSFFADRIENIKKLQQNNN</sequence>